<dbReference type="GO" id="GO:0008233">
    <property type="term" value="F:peptidase activity"/>
    <property type="evidence" value="ECO:0007669"/>
    <property type="project" value="UniProtKB-KW"/>
</dbReference>
<dbReference type="Gene3D" id="2.30.42.10">
    <property type="match status" value="1"/>
</dbReference>
<dbReference type="EMBL" id="JAMZFW010000001">
    <property type="protein sequence ID" value="MCP1100895.1"/>
    <property type="molecule type" value="Genomic_DNA"/>
</dbReference>
<name>A0ABT1E4Y8_9FIRM</name>
<organism evidence="6 7">
    <name type="scientific">Aequitasia blattaphilus</name>
    <dbReference type="NCBI Taxonomy" id="2949332"/>
    <lineage>
        <taxon>Bacteria</taxon>
        <taxon>Bacillati</taxon>
        <taxon>Bacillota</taxon>
        <taxon>Clostridia</taxon>
        <taxon>Lachnospirales</taxon>
        <taxon>Lachnospiraceae</taxon>
        <taxon>Aequitasia</taxon>
    </lineage>
</organism>
<dbReference type="PROSITE" id="PS50106">
    <property type="entry name" value="PDZ"/>
    <property type="match status" value="1"/>
</dbReference>
<dbReference type="SMART" id="SM00228">
    <property type="entry name" value="PDZ"/>
    <property type="match status" value="1"/>
</dbReference>
<reference evidence="6 7" key="1">
    <citation type="journal article" date="2022" name="Genome Biol. Evol.">
        <title>Host diet, physiology and behaviors set the stage for Lachnospiraceae cladogenesis.</title>
        <authorList>
            <person name="Vera-Ponce De Leon A."/>
            <person name="Schneider M."/>
            <person name="Jahnes B.C."/>
            <person name="Sadowski V."/>
            <person name="Camuy-Velez L.A."/>
            <person name="Duan J."/>
            <person name="Sabree Z.L."/>
        </authorList>
    </citation>
    <scope>NUCLEOTIDE SEQUENCE [LARGE SCALE GENOMIC DNA]</scope>
    <source>
        <strain evidence="6 7">PAL113</strain>
    </source>
</reference>
<evidence type="ECO:0000313" key="6">
    <source>
        <dbReference type="EMBL" id="MCP1100895.1"/>
    </source>
</evidence>
<feature type="region of interest" description="Disordered" evidence="4">
    <location>
        <begin position="70"/>
        <end position="94"/>
    </location>
</feature>
<evidence type="ECO:0000256" key="3">
    <source>
        <dbReference type="ARBA" id="ARBA00022801"/>
    </source>
</evidence>
<evidence type="ECO:0000259" key="5">
    <source>
        <dbReference type="PROSITE" id="PS50106"/>
    </source>
</evidence>
<dbReference type="PANTHER" id="PTHR22939">
    <property type="entry name" value="SERINE PROTEASE FAMILY S1C HTRA-RELATED"/>
    <property type="match status" value="1"/>
</dbReference>
<keyword evidence="2 6" id="KW-0645">Protease</keyword>
<dbReference type="InterPro" id="IPR001940">
    <property type="entry name" value="Peptidase_S1C"/>
</dbReference>
<keyword evidence="7" id="KW-1185">Reference proteome</keyword>
<comment type="similarity">
    <text evidence="1">Belongs to the peptidase S1C family.</text>
</comment>
<dbReference type="PRINTS" id="PR00834">
    <property type="entry name" value="PROTEASES2C"/>
</dbReference>
<keyword evidence="3" id="KW-0378">Hydrolase</keyword>
<dbReference type="InterPro" id="IPR036034">
    <property type="entry name" value="PDZ_sf"/>
</dbReference>
<gene>
    <name evidence="6" type="ORF">NK125_00505</name>
</gene>
<comment type="caution">
    <text evidence="6">The sequence shown here is derived from an EMBL/GenBank/DDBJ whole genome shotgun (WGS) entry which is preliminary data.</text>
</comment>
<sequence>MDEEKRPSGEEHSFFKETIKDEKVDNKKILKACMKFAGKALIFGLLASIAFGVSKPWFDPSSNNQQITIEDQEQEENEKEEEQVEEDLTPQEQGEKNYQEMNRARNTVANTVFKSVVEIEGILDDEQWKSSSFEKTNVVSGLILAETGKEVLIYGRTNIAKGATSFKVTFNDNKTYVASLRNKEEVLGFGVYSVDKESMDETTINQITIPQLGNLAGVGRGDNIIVLGHPFGYSNGLGFGNVSSIKKVVSKYDGEFHVIATDVPAAENGTGFIANMEGEIIGMVDQQLSESPSMSLITGYGISDLKVRIEKLLNNISIPYVGVLGIDVTEEIEEKGIPKGIYVKNVAGDSPAMNAGIQPGDVITEVAGNPVATVSGYGAEIMKIEPGKAVKIEGLRKGAGEEYVDVTFTVEVGTKQ</sequence>
<protein>
    <submittedName>
        <fullName evidence="6">S1C family serine protease</fullName>
    </submittedName>
</protein>
<dbReference type="InterPro" id="IPR001478">
    <property type="entry name" value="PDZ"/>
</dbReference>
<accession>A0ABT1E4Y8</accession>
<dbReference type="GO" id="GO:0006508">
    <property type="term" value="P:proteolysis"/>
    <property type="evidence" value="ECO:0007669"/>
    <property type="project" value="UniProtKB-KW"/>
</dbReference>
<proteinExistence type="inferred from homology"/>
<dbReference type="SUPFAM" id="SSF50494">
    <property type="entry name" value="Trypsin-like serine proteases"/>
    <property type="match status" value="1"/>
</dbReference>
<dbReference type="SUPFAM" id="SSF50156">
    <property type="entry name" value="PDZ domain-like"/>
    <property type="match status" value="1"/>
</dbReference>
<dbReference type="Proteomes" id="UP001523566">
    <property type="component" value="Unassembled WGS sequence"/>
</dbReference>
<evidence type="ECO:0000256" key="4">
    <source>
        <dbReference type="SAM" id="MobiDB-lite"/>
    </source>
</evidence>
<dbReference type="Gene3D" id="2.40.10.120">
    <property type="match status" value="1"/>
</dbReference>
<feature type="compositionally biased region" description="Acidic residues" evidence="4">
    <location>
        <begin position="70"/>
        <end position="89"/>
    </location>
</feature>
<feature type="domain" description="PDZ" evidence="5">
    <location>
        <begin position="306"/>
        <end position="375"/>
    </location>
</feature>
<dbReference type="RefSeq" id="WP_262064683.1">
    <property type="nucleotide sequence ID" value="NZ_JAMXOD010000001.1"/>
</dbReference>
<evidence type="ECO:0000313" key="7">
    <source>
        <dbReference type="Proteomes" id="UP001523566"/>
    </source>
</evidence>
<dbReference type="PANTHER" id="PTHR22939:SF129">
    <property type="entry name" value="SERINE PROTEASE HTRA2, MITOCHONDRIAL"/>
    <property type="match status" value="1"/>
</dbReference>
<evidence type="ECO:0000256" key="2">
    <source>
        <dbReference type="ARBA" id="ARBA00022670"/>
    </source>
</evidence>
<dbReference type="InterPro" id="IPR009003">
    <property type="entry name" value="Peptidase_S1_PA"/>
</dbReference>
<evidence type="ECO:0000256" key="1">
    <source>
        <dbReference type="ARBA" id="ARBA00010541"/>
    </source>
</evidence>
<dbReference type="Pfam" id="PF13180">
    <property type="entry name" value="PDZ_2"/>
    <property type="match status" value="1"/>
</dbReference>